<comment type="caution">
    <text evidence="2">The sequence shown here is derived from an EMBL/GenBank/DDBJ whole genome shotgun (WGS) entry which is preliminary data.</text>
</comment>
<dbReference type="PANTHER" id="PTHR43267:SF1">
    <property type="entry name" value="TRNA THREONYLCARBAMOYLADENOSINE DEHYDRATASE"/>
    <property type="match status" value="1"/>
</dbReference>
<gene>
    <name evidence="2" type="ORF">H9846_08885</name>
</gene>
<protein>
    <submittedName>
        <fullName evidence="2">tRNA threonylcarbamoyladenosine dehydratase</fullName>
    </submittedName>
</protein>
<reference evidence="2" key="2">
    <citation type="submission" date="2021-04" db="EMBL/GenBank/DDBJ databases">
        <authorList>
            <person name="Gilroy R."/>
        </authorList>
    </citation>
    <scope>NUCLEOTIDE SEQUENCE</scope>
    <source>
        <strain evidence="2">ChiHecec2B26-7398</strain>
    </source>
</reference>
<dbReference type="InterPro" id="IPR045886">
    <property type="entry name" value="ThiF/MoeB/HesA"/>
</dbReference>
<dbReference type="Pfam" id="PF00899">
    <property type="entry name" value="ThiF"/>
    <property type="match status" value="1"/>
</dbReference>
<dbReference type="GO" id="GO:0008641">
    <property type="term" value="F:ubiquitin-like modifier activating enzyme activity"/>
    <property type="evidence" value="ECO:0007669"/>
    <property type="project" value="InterPro"/>
</dbReference>
<accession>A0A9D2BVZ6</accession>
<dbReference type="EMBL" id="DXEI01000131">
    <property type="protein sequence ID" value="HIX95557.1"/>
    <property type="molecule type" value="Genomic_DNA"/>
</dbReference>
<dbReference type="PANTHER" id="PTHR43267">
    <property type="entry name" value="TRNA THREONYLCARBAMOYLADENOSINE DEHYDRATASE"/>
    <property type="match status" value="1"/>
</dbReference>
<dbReference type="Gene3D" id="3.40.50.720">
    <property type="entry name" value="NAD(P)-binding Rossmann-like Domain"/>
    <property type="match status" value="1"/>
</dbReference>
<evidence type="ECO:0000313" key="2">
    <source>
        <dbReference type="EMBL" id="HIX95557.1"/>
    </source>
</evidence>
<dbReference type="AlphaFoldDB" id="A0A9D2BVZ6"/>
<evidence type="ECO:0000259" key="1">
    <source>
        <dbReference type="Pfam" id="PF00899"/>
    </source>
</evidence>
<dbReference type="Proteomes" id="UP000886751">
    <property type="component" value="Unassembled WGS sequence"/>
</dbReference>
<sequence>MPDIYTRTRALLGGEALAVLRRAHVAVFGIGGVGGQAVEVLARSGVGELSLFDSDTVAPSNLNRQLVALHSTLGQYKVDAMAARIADIDPGTVVHAHRLFYSAETADTVDLAQFDYVLDCIDTVTAKVLLIERCKAAGTPILCSMGAANKLDPMAFRVADIEKTSVDPLAKAVRLQCRKRRLGKVKVVFSTEPPLPPLPGAAAEPPAPGRRAVPASNAFVPAACGLLCGAEVVKDLLRRAGAYRADAPAK</sequence>
<organism evidence="2 3">
    <name type="scientific">Candidatus Gemmiger excrementipullorum</name>
    <dbReference type="NCBI Taxonomy" id="2838610"/>
    <lineage>
        <taxon>Bacteria</taxon>
        <taxon>Bacillati</taxon>
        <taxon>Bacillota</taxon>
        <taxon>Clostridia</taxon>
        <taxon>Eubacteriales</taxon>
        <taxon>Gemmiger</taxon>
    </lineage>
</organism>
<dbReference type="SUPFAM" id="SSF69572">
    <property type="entry name" value="Activating enzymes of the ubiquitin-like proteins"/>
    <property type="match status" value="1"/>
</dbReference>
<reference evidence="2" key="1">
    <citation type="journal article" date="2021" name="PeerJ">
        <title>Extensive microbial diversity within the chicken gut microbiome revealed by metagenomics and culture.</title>
        <authorList>
            <person name="Gilroy R."/>
            <person name="Ravi A."/>
            <person name="Getino M."/>
            <person name="Pursley I."/>
            <person name="Horton D.L."/>
            <person name="Alikhan N.F."/>
            <person name="Baker D."/>
            <person name="Gharbi K."/>
            <person name="Hall N."/>
            <person name="Watson M."/>
            <person name="Adriaenssens E.M."/>
            <person name="Foster-Nyarko E."/>
            <person name="Jarju S."/>
            <person name="Secka A."/>
            <person name="Antonio M."/>
            <person name="Oren A."/>
            <person name="Chaudhuri R.R."/>
            <person name="La Ragione R."/>
            <person name="Hildebrand F."/>
            <person name="Pallen M.J."/>
        </authorList>
    </citation>
    <scope>NUCLEOTIDE SEQUENCE</scope>
    <source>
        <strain evidence="2">ChiHecec2B26-7398</strain>
    </source>
</reference>
<name>A0A9D2BVZ6_9FIRM</name>
<feature type="domain" description="THIF-type NAD/FAD binding fold" evidence="1">
    <location>
        <begin position="5"/>
        <end position="236"/>
    </location>
</feature>
<dbReference type="InterPro" id="IPR000594">
    <property type="entry name" value="ThiF_NAD_FAD-bd"/>
</dbReference>
<evidence type="ECO:0000313" key="3">
    <source>
        <dbReference type="Proteomes" id="UP000886751"/>
    </source>
</evidence>
<dbReference type="CDD" id="cd00755">
    <property type="entry name" value="YgdL_like"/>
    <property type="match status" value="1"/>
</dbReference>
<dbReference type="GO" id="GO:0061503">
    <property type="term" value="F:tRNA threonylcarbamoyladenosine dehydratase"/>
    <property type="evidence" value="ECO:0007669"/>
    <property type="project" value="TreeGrafter"/>
</dbReference>
<dbReference type="GO" id="GO:0061504">
    <property type="term" value="P:cyclic threonylcarbamoyladenosine biosynthetic process"/>
    <property type="evidence" value="ECO:0007669"/>
    <property type="project" value="TreeGrafter"/>
</dbReference>
<proteinExistence type="predicted"/>
<dbReference type="InterPro" id="IPR035985">
    <property type="entry name" value="Ubiquitin-activating_enz"/>
</dbReference>